<evidence type="ECO:0000256" key="10">
    <source>
        <dbReference type="PROSITE-ProRule" id="PRU00560"/>
    </source>
</evidence>
<dbReference type="EC" id="5.6.2.4" evidence="11"/>
<accession>A0A3B7MFL3</accession>
<keyword evidence="4 10" id="KW-0347">Helicase</keyword>
<dbReference type="GO" id="GO:0033202">
    <property type="term" value="C:DNA helicase complex"/>
    <property type="evidence" value="ECO:0007669"/>
    <property type="project" value="TreeGrafter"/>
</dbReference>
<dbReference type="Proteomes" id="UP000261812">
    <property type="component" value="Chromosome"/>
</dbReference>
<feature type="binding site" evidence="10">
    <location>
        <begin position="28"/>
        <end position="35"/>
    </location>
    <ligand>
        <name>ATP</name>
        <dbReference type="ChEBI" id="CHEBI:30616"/>
    </ligand>
</feature>
<dbReference type="CDD" id="cd18807">
    <property type="entry name" value="SF1_C_UvrD"/>
    <property type="match status" value="1"/>
</dbReference>
<evidence type="ECO:0000313" key="14">
    <source>
        <dbReference type="EMBL" id="AXY68201.1"/>
    </source>
</evidence>
<dbReference type="GO" id="GO:0003677">
    <property type="term" value="F:DNA binding"/>
    <property type="evidence" value="ECO:0007669"/>
    <property type="project" value="UniProtKB-KW"/>
</dbReference>
<protein>
    <recommendedName>
        <fullName evidence="11">ATP-dependent DNA helicase</fullName>
        <ecNumber evidence="11">5.6.2.4</ecNumber>
    </recommendedName>
</protein>
<sequence>MSSDFLAGLNPSQRRAVEHYCGPMLVVAGAGSGKTRTLTYRIAHLIRHHRVAPENILAVTFTNKAAREMKERIEALFGQEMAQQLYGRDWLDLAPVEQQRVRSRVYQTYTKPLWIGTFHSLCARLLRLEIEAYQHPQGYRWTRHFTIFDESDVQSLIKEIATGELNLDERKHDPRGIRYKISHAKNRGLSPDQLEQEQRSPAGRVAAEVYRRYEATLAKNNALDFDDLILRTVHLLQQHPERLEYWHQQFQHILVDEYQDTNRTQYDLIRLLATNGTPPQQFRNWGDRSIFVVGDVDQSIYSFRCADFTILMDFQKDFGDRLPDDDSRTMIKLEENYRSVANILQAANHLIEHNNERIDKVLRPTKGEGAPIHCECCDTETDEAYFVAQKIKALGSQFLEPQWGRFAILYRTNAQSRPFEEALVRANIPYTVVGGLKFYERKEVKDVLAYLRLLQNPQDTVSLRRVINVPRRGIGKTSLDRLSDAAQTLGISLWDLISDTESMTPLAGRASRAVQQFVTLMTRLRSLVDDIELPELVKTVIEETGYRRELENEGTDDSLERLQNLMELVNAAQQFSEENEGASLSDFLSRSALASDLDTLQEKEGVVSLMTLHAAKGLEFPVVFLVGMEQGLFPNFRSLNDPMALEEERRLCYVGITRAQEQLFLTFAQSRRRYGGSEDTIPSQFLTELPPELLTGNVQRRPKMAVVTKVSPSRLSKVAASPWRVGDRILHPVYGEGEITHVFDTGPKLSLAIRFPRRGQKVVDPRLTPLERL</sequence>
<evidence type="ECO:0000256" key="5">
    <source>
        <dbReference type="ARBA" id="ARBA00022840"/>
    </source>
</evidence>
<dbReference type="GO" id="GO:0009314">
    <property type="term" value="P:response to radiation"/>
    <property type="evidence" value="ECO:0007669"/>
    <property type="project" value="UniProtKB-ARBA"/>
</dbReference>
<keyword evidence="2 10" id="KW-0547">Nucleotide-binding</keyword>
<gene>
    <name evidence="14" type="primary">pcrA</name>
    <name evidence="14" type="ORF">D3A95_09170</name>
</gene>
<dbReference type="InterPro" id="IPR027417">
    <property type="entry name" value="P-loop_NTPase"/>
</dbReference>
<organism evidence="14 15">
    <name type="scientific">Thermosynechococcus sichuanensis E542</name>
    <dbReference type="NCBI Taxonomy" id="2016101"/>
    <lineage>
        <taxon>Bacteria</taxon>
        <taxon>Bacillati</taxon>
        <taxon>Cyanobacteriota</taxon>
        <taxon>Cyanophyceae</taxon>
        <taxon>Acaryochloridales</taxon>
        <taxon>Thermosynechococcaceae</taxon>
        <taxon>Thermosynechococcus</taxon>
        <taxon>Thermosynechococcus sichuanensis</taxon>
    </lineage>
</organism>
<comment type="similarity">
    <text evidence="1 11">Belongs to the helicase family. UvrD subfamily.</text>
</comment>
<dbReference type="FunFam" id="1.10.486.10:FF:000003">
    <property type="entry name" value="ATP-dependent DNA helicase"/>
    <property type="match status" value="1"/>
</dbReference>
<evidence type="ECO:0000256" key="6">
    <source>
        <dbReference type="ARBA" id="ARBA00023125"/>
    </source>
</evidence>
<evidence type="ECO:0000259" key="13">
    <source>
        <dbReference type="PROSITE" id="PS51217"/>
    </source>
</evidence>
<dbReference type="FunFam" id="1.10.10.160:FF:000001">
    <property type="entry name" value="ATP-dependent DNA helicase"/>
    <property type="match status" value="1"/>
</dbReference>
<keyword evidence="7" id="KW-0413">Isomerase</keyword>
<dbReference type="GO" id="GO:0005829">
    <property type="term" value="C:cytosol"/>
    <property type="evidence" value="ECO:0007669"/>
    <property type="project" value="TreeGrafter"/>
</dbReference>
<dbReference type="GO" id="GO:0006260">
    <property type="term" value="P:DNA replication"/>
    <property type="evidence" value="ECO:0007669"/>
    <property type="project" value="InterPro"/>
</dbReference>
<keyword evidence="5 10" id="KW-0067">ATP-binding</keyword>
<comment type="catalytic activity">
    <reaction evidence="9 11">
        <text>ATP + H2O = ADP + phosphate + H(+)</text>
        <dbReference type="Rhea" id="RHEA:13065"/>
        <dbReference type="ChEBI" id="CHEBI:15377"/>
        <dbReference type="ChEBI" id="CHEBI:15378"/>
        <dbReference type="ChEBI" id="CHEBI:30616"/>
        <dbReference type="ChEBI" id="CHEBI:43474"/>
        <dbReference type="ChEBI" id="CHEBI:456216"/>
        <dbReference type="EC" id="5.6.2.4"/>
    </reaction>
</comment>
<dbReference type="Pfam" id="PF13361">
    <property type="entry name" value="UvrD_C"/>
    <property type="match status" value="1"/>
</dbReference>
<dbReference type="RefSeq" id="WP_181494733.1">
    <property type="nucleotide sequence ID" value="NZ_CP032152.1"/>
</dbReference>
<dbReference type="SUPFAM" id="SSF52540">
    <property type="entry name" value="P-loop containing nucleoside triphosphate hydrolases"/>
    <property type="match status" value="1"/>
</dbReference>
<evidence type="ECO:0000256" key="9">
    <source>
        <dbReference type="ARBA" id="ARBA00048988"/>
    </source>
</evidence>
<dbReference type="CDD" id="cd17932">
    <property type="entry name" value="DEXQc_UvrD"/>
    <property type="match status" value="1"/>
</dbReference>
<evidence type="ECO:0000256" key="7">
    <source>
        <dbReference type="ARBA" id="ARBA00023235"/>
    </source>
</evidence>
<dbReference type="Gene3D" id="1.10.486.10">
    <property type="entry name" value="PCRA, domain 4"/>
    <property type="match status" value="1"/>
</dbReference>
<dbReference type="InterPro" id="IPR013986">
    <property type="entry name" value="DExx_box_DNA_helicase_dom_sf"/>
</dbReference>
<dbReference type="KEGG" id="tsq:D3A95_09170"/>
<dbReference type="GO" id="GO:0016887">
    <property type="term" value="F:ATP hydrolysis activity"/>
    <property type="evidence" value="ECO:0007669"/>
    <property type="project" value="RHEA"/>
</dbReference>
<evidence type="ECO:0000256" key="8">
    <source>
        <dbReference type="ARBA" id="ARBA00034617"/>
    </source>
</evidence>
<evidence type="ECO:0000256" key="4">
    <source>
        <dbReference type="ARBA" id="ARBA00022806"/>
    </source>
</evidence>
<dbReference type="Pfam" id="PF00580">
    <property type="entry name" value="UvrD-helicase"/>
    <property type="match status" value="1"/>
</dbReference>
<dbReference type="EMBL" id="CP032152">
    <property type="protein sequence ID" value="AXY68201.1"/>
    <property type="molecule type" value="Genomic_DNA"/>
</dbReference>
<dbReference type="AlphaFoldDB" id="A0A3B7MFL3"/>
<comment type="catalytic activity">
    <reaction evidence="8">
        <text>Couples ATP hydrolysis with the unwinding of duplex DNA by translocating in the 3'-5' direction.</text>
        <dbReference type="EC" id="5.6.2.4"/>
    </reaction>
</comment>
<dbReference type="GO" id="GO:0043138">
    <property type="term" value="F:3'-5' DNA helicase activity"/>
    <property type="evidence" value="ECO:0007669"/>
    <property type="project" value="UniProtKB-EC"/>
</dbReference>
<feature type="domain" description="UvrD-like helicase ATP-binding" evidence="12">
    <location>
        <begin position="7"/>
        <end position="340"/>
    </location>
</feature>
<evidence type="ECO:0000313" key="15">
    <source>
        <dbReference type="Proteomes" id="UP000261812"/>
    </source>
</evidence>
<dbReference type="NCBIfam" id="TIGR01073">
    <property type="entry name" value="pcrA"/>
    <property type="match status" value="1"/>
</dbReference>
<dbReference type="PROSITE" id="PS51217">
    <property type="entry name" value="UVRD_HELICASE_CTER"/>
    <property type="match status" value="1"/>
</dbReference>
<dbReference type="GO" id="GO:0005524">
    <property type="term" value="F:ATP binding"/>
    <property type="evidence" value="ECO:0007669"/>
    <property type="project" value="UniProtKB-UniRule"/>
</dbReference>
<dbReference type="PANTHER" id="PTHR11070">
    <property type="entry name" value="UVRD / RECB / PCRA DNA HELICASE FAMILY MEMBER"/>
    <property type="match status" value="1"/>
</dbReference>
<dbReference type="InterPro" id="IPR014016">
    <property type="entry name" value="UvrD-like_ATP-bd"/>
</dbReference>
<evidence type="ECO:0000256" key="11">
    <source>
        <dbReference type="RuleBase" id="RU364053"/>
    </source>
</evidence>
<proteinExistence type="inferred from homology"/>
<dbReference type="GO" id="GO:0000725">
    <property type="term" value="P:recombinational repair"/>
    <property type="evidence" value="ECO:0007669"/>
    <property type="project" value="TreeGrafter"/>
</dbReference>
<evidence type="ECO:0000259" key="12">
    <source>
        <dbReference type="PROSITE" id="PS51198"/>
    </source>
</evidence>
<reference evidence="15" key="1">
    <citation type="submission" date="2018-09" db="EMBL/GenBank/DDBJ databases">
        <title>Complete genome sequence of thermophilic cyanobacteria strain Thermosynechococcus elongatus PKUAC-SCTE542.</title>
        <authorList>
            <person name="Liang Y."/>
            <person name="Tang J."/>
            <person name="Daroch M."/>
        </authorList>
    </citation>
    <scope>NUCLEOTIDE SEQUENCE [LARGE SCALE GENOMIC DNA]</scope>
    <source>
        <strain evidence="15">E542</strain>
    </source>
</reference>
<keyword evidence="6 11" id="KW-0238">DNA-binding</keyword>
<keyword evidence="3 10" id="KW-0378">Hydrolase</keyword>
<evidence type="ECO:0000256" key="2">
    <source>
        <dbReference type="ARBA" id="ARBA00022741"/>
    </source>
</evidence>
<dbReference type="InterPro" id="IPR005751">
    <property type="entry name" value="ATP-dep_DNA_helicase_PcrA"/>
</dbReference>
<dbReference type="PANTHER" id="PTHR11070:SF2">
    <property type="entry name" value="ATP-DEPENDENT DNA HELICASE SRS2"/>
    <property type="match status" value="1"/>
</dbReference>
<keyword evidence="15" id="KW-1185">Reference proteome</keyword>
<dbReference type="Gene3D" id="1.10.10.160">
    <property type="match status" value="1"/>
</dbReference>
<dbReference type="PROSITE" id="PS51198">
    <property type="entry name" value="UVRD_HELICASE_ATP_BIND"/>
    <property type="match status" value="1"/>
</dbReference>
<dbReference type="InterPro" id="IPR000212">
    <property type="entry name" value="DNA_helicase_UvrD/REP"/>
</dbReference>
<evidence type="ECO:0000256" key="1">
    <source>
        <dbReference type="ARBA" id="ARBA00009922"/>
    </source>
</evidence>
<evidence type="ECO:0000256" key="3">
    <source>
        <dbReference type="ARBA" id="ARBA00022801"/>
    </source>
</evidence>
<feature type="domain" description="UvrD-like helicase C-terminal" evidence="13">
    <location>
        <begin position="341"/>
        <end position="617"/>
    </location>
</feature>
<dbReference type="InterPro" id="IPR014017">
    <property type="entry name" value="DNA_helicase_UvrD-like_C"/>
</dbReference>
<name>A0A3B7MFL3_9CYAN</name>
<dbReference type="Gene3D" id="3.40.50.300">
    <property type="entry name" value="P-loop containing nucleotide triphosphate hydrolases"/>
    <property type="match status" value="3"/>
</dbReference>